<evidence type="ECO:0000256" key="4">
    <source>
        <dbReference type="ARBA" id="ARBA00022622"/>
    </source>
</evidence>
<feature type="signal peptide" evidence="9">
    <location>
        <begin position="1"/>
        <end position="24"/>
    </location>
</feature>
<keyword evidence="7" id="KW-0449">Lipoprotein</keyword>
<evidence type="ECO:0000259" key="10">
    <source>
        <dbReference type="Pfam" id="PF10659"/>
    </source>
</evidence>
<dbReference type="VEuPathDB" id="TriTrypDB:Tb427_000247100"/>
<reference evidence="11" key="2">
    <citation type="journal article" date="2014" name="Mol. Biochem. Parasitol.">
        <title>Capturing the variant surface glycoprotein repertoire (the VSGnome) of Trypanosoma brucei Lister 427.</title>
        <authorList>
            <person name="Cross G.A."/>
            <person name="Kim H.S."/>
            <person name="Wickstead B."/>
        </authorList>
    </citation>
    <scope>NUCLEOTIDE SEQUENCE</scope>
    <source>
        <strain evidence="11">Lister 427</strain>
    </source>
</reference>
<organism evidence="11">
    <name type="scientific">Trypanosoma brucei</name>
    <dbReference type="NCBI Taxonomy" id="5691"/>
    <lineage>
        <taxon>Eukaryota</taxon>
        <taxon>Discoba</taxon>
        <taxon>Euglenozoa</taxon>
        <taxon>Kinetoplastea</taxon>
        <taxon>Metakinetoplastina</taxon>
        <taxon>Trypanosomatida</taxon>
        <taxon>Trypanosomatidae</taxon>
        <taxon>Trypanosoma</taxon>
    </lineage>
</organism>
<proteinExistence type="predicted"/>
<dbReference type="VEuPathDB" id="TriTrypDB:Tb1125.11.20060"/>
<protein>
    <submittedName>
        <fullName evidence="11">Variant surface glycoprotein 650</fullName>
    </submittedName>
</protein>
<evidence type="ECO:0000313" key="11">
    <source>
        <dbReference type="EMBL" id="AGH61206.1"/>
    </source>
</evidence>
<feature type="region of interest" description="Disordered" evidence="8">
    <location>
        <begin position="390"/>
        <end position="432"/>
    </location>
</feature>
<sequence length="468" mass="49808">MSALYSPQATLTLAVCLPVTQLDAAKPTEKCTTVCECSFQLRSAVRFYHSKQAEAESKLQALAIQTLKLATAATNKDKELAAKALPALAAIGTLYDNCASLVQTGRSLLAQHVETLAATARALAMVAQLEADDGEVVLVTQTHSGKFTGASISGSSLGSKHSELCPNTNPEDAKATFDGTNTSNAISIPDLEPTTETIIACSHDGSADDNCVSTAMAAGSGKLWFTNKLTSKPQEAVAANTAWADDTNHRKVIITHKSKIPGKNISDANEANKLLREHFTSSQCADALPTFKDFAGEATFTRQIIRTLVGDATSEETETKPESKLAAAIEVAYGKSGEKFKQNLWDKIEKLKPKINSGKSTEDLNLQTVSSLGKLTEALARQLGSSLKTHVASEEEAVKQEESNDKAGEKKENGENKSATANCTSHSTQDACTKGQNCKWENNACNDSSVLFRNKLALSMAVACMSLL</sequence>
<feature type="compositionally biased region" description="Polar residues" evidence="8">
    <location>
        <begin position="418"/>
        <end position="432"/>
    </location>
</feature>
<dbReference type="SUPFAM" id="SSF58087">
    <property type="entry name" value="Variant surface glycoprotein (N-terminal domain)"/>
    <property type="match status" value="1"/>
</dbReference>
<comment type="subcellular location">
    <subcellularLocation>
        <location evidence="2">Cell membrane</location>
        <topology evidence="2">Lipid-anchor</topology>
        <topology evidence="2">GPI-anchor</topology>
    </subcellularLocation>
</comment>
<keyword evidence="3" id="KW-1003">Cell membrane</keyword>
<dbReference type="GO" id="GO:0005886">
    <property type="term" value="C:plasma membrane"/>
    <property type="evidence" value="ECO:0007669"/>
    <property type="project" value="UniProtKB-SubCell"/>
</dbReference>
<evidence type="ECO:0000256" key="8">
    <source>
        <dbReference type="SAM" id="MobiDB-lite"/>
    </source>
</evidence>
<evidence type="ECO:0000256" key="9">
    <source>
        <dbReference type="SAM" id="SignalP"/>
    </source>
</evidence>
<feature type="chain" id="PRO_5004057911" evidence="9">
    <location>
        <begin position="25"/>
        <end position="468"/>
    </location>
</feature>
<keyword evidence="5" id="KW-0472">Membrane</keyword>
<reference evidence="11" key="1">
    <citation type="submission" date="2013-02" db="EMBL/GenBank/DDBJ databases">
        <authorList>
            <person name="Cross G.A.M."/>
            <person name="Kim H.-S."/>
            <person name="Wickstead B."/>
        </authorList>
    </citation>
    <scope>NUCLEOTIDE SEQUENCE</scope>
    <source>
        <strain evidence="11">Lister 427</strain>
    </source>
</reference>
<keyword evidence="4" id="KW-0336">GPI-anchor</keyword>
<dbReference type="VEuPathDB" id="TriTrypDB:Tb927.11.20060"/>
<evidence type="ECO:0000256" key="7">
    <source>
        <dbReference type="ARBA" id="ARBA00023288"/>
    </source>
</evidence>
<dbReference type="EMBL" id="KC613775">
    <property type="protein sequence ID" value="AGH61206.1"/>
    <property type="molecule type" value="Genomic_DNA"/>
</dbReference>
<dbReference type="GO" id="GO:0098552">
    <property type="term" value="C:side of membrane"/>
    <property type="evidence" value="ECO:0007669"/>
    <property type="project" value="UniProtKB-KW"/>
</dbReference>
<evidence type="ECO:0000256" key="2">
    <source>
        <dbReference type="ARBA" id="ARBA00004609"/>
    </source>
</evidence>
<name>M4T0K1_9TRYP</name>
<keyword evidence="9" id="KW-0732">Signal</keyword>
<evidence type="ECO:0000256" key="1">
    <source>
        <dbReference type="ARBA" id="ARBA00002523"/>
    </source>
</evidence>
<evidence type="ECO:0000256" key="6">
    <source>
        <dbReference type="ARBA" id="ARBA00023180"/>
    </source>
</evidence>
<evidence type="ECO:0000256" key="3">
    <source>
        <dbReference type="ARBA" id="ARBA00022475"/>
    </source>
</evidence>
<comment type="function">
    <text evidence="1">VSG forms a coat on the surface of the parasite. The trypanosome evades the immune response of the host by expressing a series of antigenically distinct VSGs from an estimated 1000 VSG genes.</text>
</comment>
<keyword evidence="6" id="KW-0325">Glycoprotein</keyword>
<feature type="domain" description="Trypanosome variant surface glycoprotein C-terminal" evidence="10">
    <location>
        <begin position="400"/>
        <end position="468"/>
    </location>
</feature>
<feature type="compositionally biased region" description="Basic and acidic residues" evidence="8">
    <location>
        <begin position="391"/>
        <end position="415"/>
    </location>
</feature>
<dbReference type="Pfam" id="PF10659">
    <property type="entry name" value="Trypan_glycop_C"/>
    <property type="match status" value="1"/>
</dbReference>
<accession>M4T0K1</accession>
<dbReference type="AlphaFoldDB" id="M4T0K1"/>
<dbReference type="InterPro" id="IPR019609">
    <property type="entry name" value="Variant_surf_glycoprt_trypan_C"/>
</dbReference>
<evidence type="ECO:0000256" key="5">
    <source>
        <dbReference type="ARBA" id="ARBA00023136"/>
    </source>
</evidence>